<keyword evidence="4" id="KW-1185">Reference proteome</keyword>
<evidence type="ECO:0000256" key="1">
    <source>
        <dbReference type="SAM" id="MobiDB-lite"/>
    </source>
</evidence>
<name>A0A5B0PBJ0_PUCGR</name>
<comment type="caution">
    <text evidence="2">The sequence shown here is derived from an EMBL/GenBank/DDBJ whole genome shotgun (WGS) entry which is preliminary data.</text>
</comment>
<dbReference type="Proteomes" id="UP000324748">
    <property type="component" value="Unassembled WGS sequence"/>
</dbReference>
<dbReference type="Proteomes" id="UP000325313">
    <property type="component" value="Unassembled WGS sequence"/>
</dbReference>
<evidence type="ECO:0000313" key="5">
    <source>
        <dbReference type="Proteomes" id="UP000325313"/>
    </source>
</evidence>
<dbReference type="AlphaFoldDB" id="A0A5B0PBJ0"/>
<dbReference type="EMBL" id="VDEP01000344">
    <property type="protein sequence ID" value="KAA1098997.1"/>
    <property type="molecule type" value="Genomic_DNA"/>
</dbReference>
<evidence type="ECO:0000313" key="2">
    <source>
        <dbReference type="EMBL" id="KAA1098997.1"/>
    </source>
</evidence>
<evidence type="ECO:0000313" key="3">
    <source>
        <dbReference type="EMBL" id="KAA1104821.1"/>
    </source>
</evidence>
<feature type="region of interest" description="Disordered" evidence="1">
    <location>
        <begin position="23"/>
        <end position="52"/>
    </location>
</feature>
<reference evidence="4 5" key="1">
    <citation type="submission" date="2019-05" db="EMBL/GenBank/DDBJ databases">
        <title>Emergence of the Ug99 lineage of the wheat stem rust pathogen through somatic hybridization.</title>
        <authorList>
            <person name="Li F."/>
            <person name="Upadhyaya N.M."/>
            <person name="Sperschneider J."/>
            <person name="Matny O."/>
            <person name="Nguyen-Phuc H."/>
            <person name="Mago R."/>
            <person name="Raley C."/>
            <person name="Miller M.E."/>
            <person name="Silverstein K.A.T."/>
            <person name="Henningsen E."/>
            <person name="Hirsch C.D."/>
            <person name="Visser B."/>
            <person name="Pretorius Z.A."/>
            <person name="Steffenson B.J."/>
            <person name="Schwessinger B."/>
            <person name="Dodds P.N."/>
            <person name="Figueroa M."/>
        </authorList>
    </citation>
    <scope>NUCLEOTIDE SEQUENCE [LARGE SCALE GENOMIC DNA]</scope>
    <source>
        <strain evidence="3">21-0</strain>
        <strain evidence="2 5">Ug99</strain>
    </source>
</reference>
<sequence>MCFNPIWKNVSNGVTFTSPCYSGASKRASSSPPQRTARASEGVQINFSSSDV</sequence>
<feature type="compositionally biased region" description="Polar residues" evidence="1">
    <location>
        <begin position="43"/>
        <end position="52"/>
    </location>
</feature>
<protein>
    <submittedName>
        <fullName evidence="2">Uncharacterized protein</fullName>
    </submittedName>
</protein>
<evidence type="ECO:0000313" key="4">
    <source>
        <dbReference type="Proteomes" id="UP000324748"/>
    </source>
</evidence>
<proteinExistence type="predicted"/>
<organism evidence="2 5">
    <name type="scientific">Puccinia graminis f. sp. tritici</name>
    <dbReference type="NCBI Taxonomy" id="56615"/>
    <lineage>
        <taxon>Eukaryota</taxon>
        <taxon>Fungi</taxon>
        <taxon>Dikarya</taxon>
        <taxon>Basidiomycota</taxon>
        <taxon>Pucciniomycotina</taxon>
        <taxon>Pucciniomycetes</taxon>
        <taxon>Pucciniales</taxon>
        <taxon>Pucciniaceae</taxon>
        <taxon>Puccinia</taxon>
    </lineage>
</organism>
<accession>A0A5B0PBJ0</accession>
<dbReference type="EMBL" id="VSWC01000041">
    <property type="protein sequence ID" value="KAA1104821.1"/>
    <property type="molecule type" value="Genomic_DNA"/>
</dbReference>
<gene>
    <name evidence="3" type="ORF">PGT21_032435</name>
    <name evidence="2" type="ORF">PGTUg99_015390</name>
</gene>